<accession>A0A0F3PVG8</accession>
<evidence type="ECO:0000313" key="2">
    <source>
        <dbReference type="Proteomes" id="UP000033722"/>
    </source>
</evidence>
<protein>
    <submittedName>
        <fullName evidence="1">Excinuclease ABC, C subunit domain protein</fullName>
    </submittedName>
</protein>
<sequence>MQVVFFRDGVNYGSQPYFIESVGNASDADIVNMFMLQIYNDFPSVVYVDLPSDYDTT</sequence>
<gene>
    <name evidence="1" type="ORF">APHCRT_1013</name>
</gene>
<evidence type="ECO:0000313" key="1">
    <source>
        <dbReference type="EMBL" id="KJV84012.1"/>
    </source>
</evidence>
<organism evidence="1 2">
    <name type="scientific">Anaplasma phagocytophilum str. CRT53-1</name>
    <dbReference type="NCBI Taxonomy" id="1359157"/>
    <lineage>
        <taxon>Bacteria</taxon>
        <taxon>Pseudomonadati</taxon>
        <taxon>Pseudomonadota</taxon>
        <taxon>Alphaproteobacteria</taxon>
        <taxon>Rickettsiales</taxon>
        <taxon>Anaplasmataceae</taxon>
        <taxon>Anaplasma</taxon>
        <taxon>phagocytophilum group</taxon>
    </lineage>
</organism>
<name>A0A0F3PVG8_ANAPH</name>
<dbReference type="EMBL" id="LAOD01000024">
    <property type="protein sequence ID" value="KJV84012.1"/>
    <property type="molecule type" value="Genomic_DNA"/>
</dbReference>
<dbReference type="Proteomes" id="UP000033722">
    <property type="component" value="Unassembled WGS sequence"/>
</dbReference>
<dbReference type="Pfam" id="PF22920">
    <property type="entry name" value="UvrC_RNaseH"/>
    <property type="match status" value="1"/>
</dbReference>
<comment type="caution">
    <text evidence="1">The sequence shown here is derived from an EMBL/GenBank/DDBJ whole genome shotgun (WGS) entry which is preliminary data.</text>
</comment>
<reference evidence="1 2" key="1">
    <citation type="submission" date="2015-01" db="EMBL/GenBank/DDBJ databases">
        <title>Genome Sequencing of Rickettsiales.</title>
        <authorList>
            <person name="Daugherty S.C."/>
            <person name="Su Q."/>
            <person name="Abolude K."/>
            <person name="Beier-Sexton M."/>
            <person name="Carlyon J.A."/>
            <person name="Carter R."/>
            <person name="Day N.P."/>
            <person name="Dumler S.J."/>
            <person name="Dyachenko V."/>
            <person name="Godinez A."/>
            <person name="Kurtti T.J."/>
            <person name="Lichay M."/>
            <person name="Mullins K.E."/>
            <person name="Ott S."/>
            <person name="Pappas-Brown V."/>
            <person name="Paris D.H."/>
            <person name="Patel P."/>
            <person name="Richards A.L."/>
            <person name="Sadzewicz L."/>
            <person name="Sears K."/>
            <person name="Seidman D."/>
            <person name="Sengamalay N."/>
            <person name="Stenos J."/>
            <person name="Tallon L.J."/>
            <person name="Vincent G."/>
            <person name="Fraser C.M."/>
            <person name="Munderloh U."/>
            <person name="Dunning-Hotopp J.C."/>
        </authorList>
    </citation>
    <scope>NUCLEOTIDE SEQUENCE [LARGE SCALE GENOMIC DNA]</scope>
    <source>
        <strain evidence="1 2">CRT53-1</strain>
    </source>
</reference>
<proteinExistence type="predicted"/>
<dbReference type="PATRIC" id="fig|1359157.3.peg.816"/>
<dbReference type="AlphaFoldDB" id="A0A0F3PVG8"/>